<dbReference type="Proteomes" id="UP000011689">
    <property type="component" value="Unassembled WGS sequence"/>
</dbReference>
<gene>
    <name evidence="2" type="ORF">C467_13402</name>
</gene>
<evidence type="ECO:0000313" key="2">
    <source>
        <dbReference type="EMBL" id="ELZ53363.1"/>
    </source>
</evidence>
<dbReference type="AlphaFoldDB" id="M0F1Z4"/>
<name>M0F1Z4_9EURY</name>
<reference evidence="2 3" key="1">
    <citation type="journal article" date="2014" name="PLoS Genet.">
        <title>Phylogenetically driven sequencing of extremely halophilic archaea reveals strategies for static and dynamic osmo-response.</title>
        <authorList>
            <person name="Becker E.A."/>
            <person name="Seitzer P.M."/>
            <person name="Tritt A."/>
            <person name="Larsen D."/>
            <person name="Krusor M."/>
            <person name="Yao A.I."/>
            <person name="Wu D."/>
            <person name="Madern D."/>
            <person name="Eisen J.A."/>
            <person name="Darling A.E."/>
            <person name="Facciotti M.T."/>
        </authorList>
    </citation>
    <scope>NUCLEOTIDE SEQUENCE [LARGE SCALE GENOMIC DNA]</scope>
    <source>
        <strain evidence="2 3">ATCC 700873</strain>
    </source>
</reference>
<feature type="region of interest" description="Disordered" evidence="1">
    <location>
        <begin position="1"/>
        <end position="49"/>
    </location>
</feature>
<evidence type="ECO:0000313" key="3">
    <source>
        <dbReference type="Proteomes" id="UP000011689"/>
    </source>
</evidence>
<comment type="caution">
    <text evidence="2">The sequence shown here is derived from an EMBL/GenBank/DDBJ whole genome shotgun (WGS) entry which is preliminary data.</text>
</comment>
<organism evidence="2 3">
    <name type="scientific">Halorubrum hochstenium ATCC 700873</name>
    <dbReference type="NCBI Taxonomy" id="1227481"/>
    <lineage>
        <taxon>Archaea</taxon>
        <taxon>Methanobacteriati</taxon>
        <taxon>Methanobacteriota</taxon>
        <taxon>Stenosarchaea group</taxon>
        <taxon>Halobacteria</taxon>
        <taxon>Halobacteriales</taxon>
        <taxon>Haloferacaceae</taxon>
        <taxon>Halorubrum</taxon>
    </lineage>
</organism>
<evidence type="ECO:0000256" key="1">
    <source>
        <dbReference type="SAM" id="MobiDB-lite"/>
    </source>
</evidence>
<dbReference type="STRING" id="1227481.C467_13402"/>
<sequence length="49" mass="5140">MGAYHGVMTDPVPDATGDRPAGPGDDGEYRQHASADVAPELFDDVPEGR</sequence>
<dbReference type="EMBL" id="AOJO01000061">
    <property type="protein sequence ID" value="ELZ53363.1"/>
    <property type="molecule type" value="Genomic_DNA"/>
</dbReference>
<dbReference type="PATRIC" id="fig|1227481.4.peg.2644"/>
<accession>M0F1Z4</accession>
<proteinExistence type="predicted"/>
<protein>
    <submittedName>
        <fullName evidence="2">Uncharacterized protein</fullName>
    </submittedName>
</protein>
<keyword evidence="3" id="KW-1185">Reference proteome</keyword>